<dbReference type="Pfam" id="PF19174">
    <property type="entry name" value="DUF5856"/>
    <property type="match status" value="1"/>
</dbReference>
<accession>A0A6C0LGP9</accession>
<proteinExistence type="predicted"/>
<reference evidence="1" key="1">
    <citation type="journal article" date="2020" name="Nature">
        <title>Giant virus diversity and host interactions through global metagenomics.</title>
        <authorList>
            <person name="Schulz F."/>
            <person name="Roux S."/>
            <person name="Paez-Espino D."/>
            <person name="Jungbluth S."/>
            <person name="Walsh D.A."/>
            <person name="Denef V.J."/>
            <person name="McMahon K.D."/>
            <person name="Konstantinidis K.T."/>
            <person name="Eloe-Fadrosh E.A."/>
            <person name="Kyrpides N.C."/>
            <person name="Woyke T."/>
        </authorList>
    </citation>
    <scope>NUCLEOTIDE SEQUENCE</scope>
    <source>
        <strain evidence="1">GVMAG-M-3300027791-30</strain>
    </source>
</reference>
<organism evidence="1">
    <name type="scientific">viral metagenome</name>
    <dbReference type="NCBI Taxonomy" id="1070528"/>
    <lineage>
        <taxon>unclassified sequences</taxon>
        <taxon>metagenomes</taxon>
        <taxon>organismal metagenomes</taxon>
    </lineage>
</organism>
<evidence type="ECO:0008006" key="2">
    <source>
        <dbReference type="Google" id="ProtNLM"/>
    </source>
</evidence>
<dbReference type="EMBL" id="MN740474">
    <property type="protein sequence ID" value="QHU28734.1"/>
    <property type="molecule type" value="Genomic_DNA"/>
</dbReference>
<name>A0A6C0LGP9_9ZZZZ</name>
<dbReference type="AlphaFoldDB" id="A0A6C0LGP9"/>
<protein>
    <recommendedName>
        <fullName evidence="2">Ferritin/DPS protein domain-containing protein</fullName>
    </recommendedName>
</protein>
<dbReference type="InterPro" id="IPR043876">
    <property type="entry name" value="DUF5856"/>
</dbReference>
<evidence type="ECO:0000313" key="1">
    <source>
        <dbReference type="EMBL" id="QHU28734.1"/>
    </source>
</evidence>
<sequence>MNNIREILKTNQTFANALLHSQIQIHVYHLQTKSYSRHKAFETFYEKIEDLLDQYIETFQGKYGVLEDYSAIDLDNNSENCVEYLKGLQRINNKTKIGHLDSDLDNIKDEINELINRTIYKLENLR</sequence>